<organism evidence="2 3">
    <name type="scientific">Marinicauda salina</name>
    <dbReference type="NCBI Taxonomy" id="2135793"/>
    <lineage>
        <taxon>Bacteria</taxon>
        <taxon>Pseudomonadati</taxon>
        <taxon>Pseudomonadota</taxon>
        <taxon>Alphaproteobacteria</taxon>
        <taxon>Maricaulales</taxon>
        <taxon>Maricaulaceae</taxon>
        <taxon>Marinicauda</taxon>
    </lineage>
</organism>
<feature type="transmembrane region" description="Helical" evidence="1">
    <location>
        <begin position="29"/>
        <end position="51"/>
    </location>
</feature>
<keyword evidence="3" id="KW-1185">Reference proteome</keyword>
<dbReference type="Proteomes" id="UP000245168">
    <property type="component" value="Unassembled WGS sequence"/>
</dbReference>
<evidence type="ECO:0000313" key="3">
    <source>
        <dbReference type="Proteomes" id="UP000245168"/>
    </source>
</evidence>
<comment type="caution">
    <text evidence="2">The sequence shown here is derived from an EMBL/GenBank/DDBJ whole genome shotgun (WGS) entry which is preliminary data.</text>
</comment>
<reference evidence="3" key="1">
    <citation type="submission" date="2018-05" db="EMBL/GenBank/DDBJ databases">
        <authorList>
            <person name="Liu B.-T."/>
        </authorList>
    </citation>
    <scope>NUCLEOTIDE SEQUENCE [LARGE SCALE GENOMIC DNA]</scope>
    <source>
        <strain evidence="3">WD6-1</strain>
    </source>
</reference>
<evidence type="ECO:0000256" key="1">
    <source>
        <dbReference type="SAM" id="Phobius"/>
    </source>
</evidence>
<evidence type="ECO:0000313" key="2">
    <source>
        <dbReference type="EMBL" id="PWE17295.1"/>
    </source>
</evidence>
<proteinExistence type="predicted"/>
<dbReference type="AlphaFoldDB" id="A0A2U2BTG5"/>
<keyword evidence="1" id="KW-0472">Membrane</keyword>
<feature type="transmembrane region" description="Helical" evidence="1">
    <location>
        <begin position="58"/>
        <end position="76"/>
    </location>
</feature>
<sequence>MAYWFRRRPPRGAGFPITPASWQGWTATWAILAIAVAGGLFAALALSAALGTGLAATLYLLILGAAVALWIGLAFLTSAPVPPGSDADEGATNAEDQ</sequence>
<dbReference type="EMBL" id="QEXV01000003">
    <property type="protein sequence ID" value="PWE17295.1"/>
    <property type="molecule type" value="Genomic_DNA"/>
</dbReference>
<name>A0A2U2BTG5_9PROT</name>
<gene>
    <name evidence="2" type="ORF">DDZ18_06300</name>
</gene>
<keyword evidence="1" id="KW-1133">Transmembrane helix</keyword>
<keyword evidence="1" id="KW-0812">Transmembrane</keyword>
<protein>
    <submittedName>
        <fullName evidence="2">Uncharacterized protein</fullName>
    </submittedName>
</protein>
<accession>A0A2U2BTG5</accession>
<dbReference type="RefSeq" id="WP_109252526.1">
    <property type="nucleotide sequence ID" value="NZ_QEXV01000003.1"/>
</dbReference>